<evidence type="ECO:0000313" key="2">
    <source>
        <dbReference type="Proteomes" id="UP001386955"/>
    </source>
</evidence>
<dbReference type="EMBL" id="JAYMYS010000003">
    <property type="protein sequence ID" value="KAK7400046.1"/>
    <property type="molecule type" value="Genomic_DNA"/>
</dbReference>
<accession>A0AAN9XN94</accession>
<comment type="caution">
    <text evidence="1">The sequence shown here is derived from an EMBL/GenBank/DDBJ whole genome shotgun (WGS) entry which is preliminary data.</text>
</comment>
<organism evidence="1 2">
    <name type="scientific">Psophocarpus tetragonolobus</name>
    <name type="common">Winged bean</name>
    <name type="synonym">Dolichos tetragonolobus</name>
    <dbReference type="NCBI Taxonomy" id="3891"/>
    <lineage>
        <taxon>Eukaryota</taxon>
        <taxon>Viridiplantae</taxon>
        <taxon>Streptophyta</taxon>
        <taxon>Embryophyta</taxon>
        <taxon>Tracheophyta</taxon>
        <taxon>Spermatophyta</taxon>
        <taxon>Magnoliopsida</taxon>
        <taxon>eudicotyledons</taxon>
        <taxon>Gunneridae</taxon>
        <taxon>Pentapetalae</taxon>
        <taxon>rosids</taxon>
        <taxon>fabids</taxon>
        <taxon>Fabales</taxon>
        <taxon>Fabaceae</taxon>
        <taxon>Papilionoideae</taxon>
        <taxon>50 kb inversion clade</taxon>
        <taxon>NPAAA clade</taxon>
        <taxon>indigoferoid/millettioid clade</taxon>
        <taxon>Phaseoleae</taxon>
        <taxon>Psophocarpus</taxon>
    </lineage>
</organism>
<evidence type="ECO:0000313" key="1">
    <source>
        <dbReference type="EMBL" id="KAK7400046.1"/>
    </source>
</evidence>
<reference evidence="1 2" key="1">
    <citation type="submission" date="2024-01" db="EMBL/GenBank/DDBJ databases">
        <title>The genomes of 5 underutilized Papilionoideae crops provide insights into root nodulation and disease resistanc.</title>
        <authorList>
            <person name="Jiang F."/>
        </authorList>
    </citation>
    <scope>NUCLEOTIDE SEQUENCE [LARGE SCALE GENOMIC DNA]</scope>
    <source>
        <strain evidence="1">DUOXIRENSHENG_FW03</strain>
        <tissue evidence="1">Leaves</tissue>
    </source>
</reference>
<protein>
    <submittedName>
        <fullName evidence="1">Uncharacterized protein</fullName>
    </submittedName>
</protein>
<gene>
    <name evidence="1" type="ORF">VNO78_11245</name>
</gene>
<keyword evidence="2" id="KW-1185">Reference proteome</keyword>
<proteinExistence type="predicted"/>
<sequence length="95" mass="10891">MLTIISYYCAPAIVHSYYPYYVTCHYFAPDPYFSPVLVESFCPKACVLSENILQFLLGIGLWLNPVVAEAPKVRNGIRGYSALRICYQNAFWKQL</sequence>
<name>A0AAN9XN94_PSOTE</name>
<dbReference type="Proteomes" id="UP001386955">
    <property type="component" value="Unassembled WGS sequence"/>
</dbReference>
<dbReference type="AlphaFoldDB" id="A0AAN9XN94"/>